<evidence type="ECO:0000313" key="1">
    <source>
        <dbReference type="EMBL" id="AXR05453.1"/>
    </source>
</evidence>
<evidence type="ECO:0000313" key="2">
    <source>
        <dbReference type="Proteomes" id="UP000262073"/>
    </source>
</evidence>
<dbReference type="EMBL" id="CP031769">
    <property type="protein sequence ID" value="AXR05453.1"/>
    <property type="molecule type" value="Genomic_DNA"/>
</dbReference>
<gene>
    <name evidence="1" type="ORF">D0Y50_03160</name>
</gene>
<dbReference type="SUPFAM" id="SSF53850">
    <property type="entry name" value="Periplasmic binding protein-like II"/>
    <property type="match status" value="1"/>
</dbReference>
<protein>
    <recommendedName>
        <fullName evidence="3">Solute-binding protein family 3/N-terminal domain-containing protein</fullName>
    </recommendedName>
</protein>
<accession>A0A346NIU6</accession>
<keyword evidence="2" id="KW-1185">Reference proteome</keyword>
<organism evidence="1 2">
    <name type="scientific">Salinimonas sediminis</name>
    <dbReference type="NCBI Taxonomy" id="2303538"/>
    <lineage>
        <taxon>Bacteria</taxon>
        <taxon>Pseudomonadati</taxon>
        <taxon>Pseudomonadota</taxon>
        <taxon>Gammaproteobacteria</taxon>
        <taxon>Alteromonadales</taxon>
        <taxon>Alteromonadaceae</taxon>
        <taxon>Alteromonas/Salinimonas group</taxon>
        <taxon>Salinimonas</taxon>
    </lineage>
</organism>
<name>A0A346NIU6_9ALTE</name>
<sequence length="305" mass="35612">MITYVHMNRTFIIGVLMLLSAPLYSETLTYTTSFAGSEYGKYHIAVLRAAIAETQDTHGEMQVRRHVLPMTQSRQVVTLLKGQGDVMWSVTSDALEQRLLPVRFPLLQGFGGYRVFVIHKNMQPFFQPTQSLAHIRNLVSVQGEDWPDFAILKDNQFKVAGSGWTNWYTTMYKSLERGMVDYFPRNIVEVHRDMEYHKNPHLVIEQNHMLVYPSYEFFFVSPARPELQKRLEEGMVRLLENGKLSELFRQNSEHRKALKLLDDSPRVIHRLHNNVLSYSLKYPNWEATPQQSLDEFRRLQQHAGL</sequence>
<dbReference type="KEGG" id="salm:D0Y50_03160"/>
<proteinExistence type="predicted"/>
<evidence type="ECO:0008006" key="3">
    <source>
        <dbReference type="Google" id="ProtNLM"/>
    </source>
</evidence>
<dbReference type="AlphaFoldDB" id="A0A346NIU6"/>
<dbReference type="Proteomes" id="UP000262073">
    <property type="component" value="Chromosome"/>
</dbReference>
<reference evidence="1 2" key="1">
    <citation type="submission" date="2018-08" db="EMBL/GenBank/DDBJ databases">
        <title>Salinimonas sediminis sp. nov., a piezophilic bacterium isolated from a deep-sea sediment sample from the New Britain Trench.</title>
        <authorList>
            <person name="Cao J."/>
        </authorList>
    </citation>
    <scope>NUCLEOTIDE SEQUENCE [LARGE SCALE GENOMIC DNA]</scope>
    <source>
        <strain evidence="1 2">N102</strain>
    </source>
</reference>